<dbReference type="AlphaFoldDB" id="A0A2A8D957"/>
<dbReference type="PANTHER" id="PTHR21340">
    <property type="entry name" value="DIADENOSINE 5,5-P1,P4-TETRAPHOSPHATE PYROPHOSPHOHYDROLASE MUTT"/>
    <property type="match status" value="1"/>
</dbReference>
<accession>A0A2A8D957</accession>
<evidence type="ECO:0000313" key="3">
    <source>
        <dbReference type="EMBL" id="PEN17307.1"/>
    </source>
</evidence>
<dbReference type="GO" id="GO:0006754">
    <property type="term" value="P:ATP biosynthetic process"/>
    <property type="evidence" value="ECO:0007669"/>
    <property type="project" value="TreeGrafter"/>
</dbReference>
<dbReference type="EMBL" id="PDEV01000001">
    <property type="protein sequence ID" value="PEN17307.1"/>
    <property type="molecule type" value="Genomic_DNA"/>
</dbReference>
<dbReference type="Pfam" id="PF00293">
    <property type="entry name" value="NUDIX"/>
    <property type="match status" value="1"/>
</dbReference>
<dbReference type="InterPro" id="IPR051325">
    <property type="entry name" value="Nudix_hydrolase_domain"/>
</dbReference>
<dbReference type="SUPFAM" id="SSF55811">
    <property type="entry name" value="Nudix"/>
    <property type="match status" value="1"/>
</dbReference>
<evidence type="ECO:0000256" key="1">
    <source>
        <dbReference type="ARBA" id="ARBA00022801"/>
    </source>
</evidence>
<comment type="caution">
    <text evidence="3">The sequence shown here is derived from an EMBL/GenBank/DDBJ whole genome shotgun (WGS) entry which is preliminary data.</text>
</comment>
<reference evidence="3" key="1">
    <citation type="submission" date="2017-10" db="EMBL/GenBank/DDBJ databases">
        <title>Kefir isolates.</title>
        <authorList>
            <person name="Kim Y."/>
            <person name="Blasche S."/>
        </authorList>
    </citation>
    <scope>NUCLEOTIDE SEQUENCE [LARGE SCALE GENOMIC DNA]</scope>
    <source>
        <strain evidence="3">OG2-2</strain>
    </source>
</reference>
<dbReference type="PROSITE" id="PS51462">
    <property type="entry name" value="NUDIX"/>
    <property type="match status" value="1"/>
</dbReference>
<sequence>MTTESTYYSAHVYDNSLAITRTRENTAPVVAAGALVWRLHGEKLEVLMIHRPRYNDWSWPKGKQDAGESLVETAIREVGEEVTLRITLGVPLAVTNYMVSGRPKDVFYWAAQLPVGEHPRADEGEVDEIRWVTPKEARKLLSNSTDHEPLDALVAHHKAGTLHTRPVVIMRHAKAKPRSNWTAADDERPLAGTGKRQALAHSRLLEAYSPTRLLSSPWLRCMQTVAPYANDHAIAIKEKKSLSESGAAGHPKRTAKVTESLFVKEVPSLLCTHRPVLPLVFKALKGHLMKGSAKILPTEDPYMEPGDAVILQVSTAEHGGIVSVETIRPVID</sequence>
<dbReference type="RefSeq" id="WP_098042464.1">
    <property type="nucleotide sequence ID" value="NZ_CAURLQ010000011.1"/>
</dbReference>
<evidence type="ECO:0000259" key="2">
    <source>
        <dbReference type="PROSITE" id="PS51462"/>
    </source>
</evidence>
<feature type="domain" description="Nudix hydrolase" evidence="2">
    <location>
        <begin position="27"/>
        <end position="154"/>
    </location>
</feature>
<dbReference type="Pfam" id="PF00300">
    <property type="entry name" value="His_Phos_1"/>
    <property type="match status" value="1"/>
</dbReference>
<dbReference type="CDD" id="cd07067">
    <property type="entry name" value="HP_PGM_like"/>
    <property type="match status" value="1"/>
</dbReference>
<dbReference type="InterPro" id="IPR015797">
    <property type="entry name" value="NUDIX_hydrolase-like_dom_sf"/>
</dbReference>
<dbReference type="PANTHER" id="PTHR21340:SF0">
    <property type="entry name" value="BIS(5'-NUCLEOSYL)-TETRAPHOSPHATASE [ASYMMETRICAL]"/>
    <property type="match status" value="1"/>
</dbReference>
<dbReference type="Gene3D" id="3.40.50.1240">
    <property type="entry name" value="Phosphoglycerate mutase-like"/>
    <property type="match status" value="1"/>
</dbReference>
<keyword evidence="1 3" id="KW-0378">Hydrolase</keyword>
<dbReference type="SUPFAM" id="SSF53254">
    <property type="entry name" value="Phosphoglycerate mutase-like"/>
    <property type="match status" value="1"/>
</dbReference>
<dbReference type="Proteomes" id="UP000219947">
    <property type="component" value="Unassembled WGS sequence"/>
</dbReference>
<dbReference type="PROSITE" id="PS00893">
    <property type="entry name" value="NUDIX_BOX"/>
    <property type="match status" value="1"/>
</dbReference>
<gene>
    <name evidence="3" type="ORF">CRM92_04665</name>
</gene>
<keyword evidence="4" id="KW-1185">Reference proteome</keyword>
<dbReference type="CDD" id="cd03673">
    <property type="entry name" value="NUDIX_Ap6A_hydrolase"/>
    <property type="match status" value="1"/>
</dbReference>
<evidence type="ECO:0000313" key="4">
    <source>
        <dbReference type="Proteomes" id="UP000219947"/>
    </source>
</evidence>
<protein>
    <submittedName>
        <fullName evidence="3">NUDIX hydrolase</fullName>
    </submittedName>
</protein>
<name>A0A2A8D957_9MICC</name>
<organism evidence="3 4">
    <name type="scientific">Rothia dentocariosa</name>
    <dbReference type="NCBI Taxonomy" id="2047"/>
    <lineage>
        <taxon>Bacteria</taxon>
        <taxon>Bacillati</taxon>
        <taxon>Actinomycetota</taxon>
        <taxon>Actinomycetes</taxon>
        <taxon>Micrococcales</taxon>
        <taxon>Micrococcaceae</taxon>
        <taxon>Rothia</taxon>
    </lineage>
</organism>
<dbReference type="GO" id="GO:0006167">
    <property type="term" value="P:AMP biosynthetic process"/>
    <property type="evidence" value="ECO:0007669"/>
    <property type="project" value="TreeGrafter"/>
</dbReference>
<dbReference type="InterPro" id="IPR013078">
    <property type="entry name" value="His_Pase_superF_clade-1"/>
</dbReference>
<dbReference type="InterPro" id="IPR029033">
    <property type="entry name" value="His_PPase_superfam"/>
</dbReference>
<dbReference type="GO" id="GO:0004081">
    <property type="term" value="F:bis(5'-nucleosyl)-tetraphosphatase (asymmetrical) activity"/>
    <property type="evidence" value="ECO:0007669"/>
    <property type="project" value="TreeGrafter"/>
</dbReference>
<dbReference type="InterPro" id="IPR020084">
    <property type="entry name" value="NUDIX_hydrolase_CS"/>
</dbReference>
<dbReference type="SMART" id="SM00855">
    <property type="entry name" value="PGAM"/>
    <property type="match status" value="1"/>
</dbReference>
<proteinExistence type="predicted"/>
<dbReference type="InterPro" id="IPR000086">
    <property type="entry name" value="NUDIX_hydrolase_dom"/>
</dbReference>
<dbReference type="Gene3D" id="3.90.79.10">
    <property type="entry name" value="Nucleoside Triphosphate Pyrophosphohydrolase"/>
    <property type="match status" value="1"/>
</dbReference>